<evidence type="ECO:0000256" key="1">
    <source>
        <dbReference type="ARBA" id="ARBA00006484"/>
    </source>
</evidence>
<accession>A0A170PPI7</accession>
<proteinExistence type="inferred from homology"/>
<dbReference type="PANTHER" id="PTHR43639">
    <property type="entry name" value="OXIDOREDUCTASE, SHORT-CHAIN DEHYDROGENASE/REDUCTASE FAMILY (AFU_ORTHOLOGUE AFUA_5G02870)"/>
    <property type="match status" value="1"/>
</dbReference>
<keyword evidence="2 3" id="KW-0560">Oxidoreductase</keyword>
<dbReference type="EC" id="1.1.1.175" evidence="3"/>
<sequence>MIDNTIMETESVLQAKAAGATGALYPSLAGKRVIVTGGGSGIGEGLVEAFVAQGARVAFIDIVEDASRAVVDRLAPGAVHAPVFRHCDITDIELLKRSMAAMEQELGGVDILINNAANDDRHTIEEVTPAYWDERMAVNLRHQFFAAQAVVPAMKRAGQGVILNFGSISWHLALGELVLYQTAKAAIEGLTRSLARDLGRSNIRVNTIVPGNVQTPRQMKWYTPEGEAEIVAAQCLDGRIQPADVAALVLFLASDDAKMCTGHDYFVDAGWR</sequence>
<comment type="similarity">
    <text evidence="1">Belongs to the short-chain dehydrogenases/reductases (SDR) family.</text>
</comment>
<dbReference type="PRINTS" id="PR00081">
    <property type="entry name" value="GDHRDH"/>
</dbReference>
<dbReference type="PANTHER" id="PTHR43639:SF1">
    <property type="entry name" value="SHORT-CHAIN DEHYDROGENASE_REDUCTASE FAMILY PROTEIN"/>
    <property type="match status" value="1"/>
</dbReference>
<dbReference type="SUPFAM" id="SSF51735">
    <property type="entry name" value="NAD(P)-binding Rossmann-fold domains"/>
    <property type="match status" value="1"/>
</dbReference>
<dbReference type="Gene3D" id="3.40.50.720">
    <property type="entry name" value="NAD(P)-binding Rossmann-like Domain"/>
    <property type="match status" value="1"/>
</dbReference>
<organism evidence="3">
    <name type="scientific">hydrothermal vent metagenome</name>
    <dbReference type="NCBI Taxonomy" id="652676"/>
    <lineage>
        <taxon>unclassified sequences</taxon>
        <taxon>metagenomes</taxon>
        <taxon>ecological metagenomes</taxon>
    </lineage>
</organism>
<dbReference type="EMBL" id="CZQE01000281">
    <property type="protein sequence ID" value="CUS45592.1"/>
    <property type="molecule type" value="Genomic_DNA"/>
</dbReference>
<name>A0A170PPI7_9ZZZZ</name>
<dbReference type="GO" id="GO:0047838">
    <property type="term" value="F:D-xylose 1-dehydrogenase (NAD+) activity"/>
    <property type="evidence" value="ECO:0007669"/>
    <property type="project" value="UniProtKB-EC"/>
</dbReference>
<dbReference type="InterPro" id="IPR002347">
    <property type="entry name" value="SDR_fam"/>
</dbReference>
<dbReference type="InterPro" id="IPR036291">
    <property type="entry name" value="NAD(P)-bd_dom_sf"/>
</dbReference>
<protein>
    <submittedName>
        <fullName evidence="3">D-xylose 1-dehydrogenase</fullName>
        <ecNumber evidence="3">1.1.1.175</ecNumber>
    </submittedName>
</protein>
<evidence type="ECO:0000256" key="2">
    <source>
        <dbReference type="ARBA" id="ARBA00023002"/>
    </source>
</evidence>
<dbReference type="PRINTS" id="PR00080">
    <property type="entry name" value="SDRFAMILY"/>
</dbReference>
<gene>
    <name evidence="3" type="ORF">MGWOODY_Smn1566</name>
</gene>
<evidence type="ECO:0000313" key="3">
    <source>
        <dbReference type="EMBL" id="CUS45592.1"/>
    </source>
</evidence>
<dbReference type="CDD" id="cd05233">
    <property type="entry name" value="SDR_c"/>
    <property type="match status" value="1"/>
</dbReference>
<dbReference type="FunFam" id="3.40.50.720:FF:000084">
    <property type="entry name" value="Short-chain dehydrogenase reductase"/>
    <property type="match status" value="1"/>
</dbReference>
<dbReference type="AlphaFoldDB" id="A0A170PPI7"/>
<reference evidence="3" key="1">
    <citation type="submission" date="2015-10" db="EMBL/GenBank/DDBJ databases">
        <authorList>
            <person name="Gilbert D.G."/>
        </authorList>
    </citation>
    <scope>NUCLEOTIDE SEQUENCE</scope>
</reference>
<dbReference type="Pfam" id="PF13561">
    <property type="entry name" value="adh_short_C2"/>
    <property type="match status" value="1"/>
</dbReference>